<evidence type="ECO:0000259" key="9">
    <source>
        <dbReference type="Pfam" id="PF13718"/>
    </source>
</evidence>
<dbReference type="Pfam" id="PF08351">
    <property type="entry name" value="TmcA_N"/>
    <property type="match status" value="1"/>
</dbReference>
<evidence type="ECO:0000256" key="5">
    <source>
        <dbReference type="ARBA" id="ARBA00022840"/>
    </source>
</evidence>
<feature type="domain" description="TcmA/NAT10 helicase" evidence="7">
    <location>
        <begin position="207"/>
        <end position="367"/>
    </location>
</feature>
<evidence type="ECO:0000313" key="11">
    <source>
        <dbReference type="Proteomes" id="UP000054408"/>
    </source>
</evidence>
<dbReference type="InterPro" id="IPR032672">
    <property type="entry name" value="TmcA/NAT10/Kre33"/>
</dbReference>
<proteinExistence type="predicted"/>
<feature type="domain" description="TmcA/NAT10 N-terminal" evidence="8">
    <location>
        <begin position="15"/>
        <end position="148"/>
    </location>
</feature>
<keyword evidence="5" id="KW-0067">ATP-binding</keyword>
<dbReference type="STRING" id="461836.A0A0L0DT97"/>
<dbReference type="OrthoDB" id="447286at2759"/>
<dbReference type="Pfam" id="PF05127">
    <property type="entry name" value="NAT10_TcmA_helicase"/>
    <property type="match status" value="1"/>
</dbReference>
<name>A0A0L0DT97_THETB</name>
<dbReference type="Pfam" id="PF13718">
    <property type="entry name" value="GNAT_acetyltr_2"/>
    <property type="match status" value="1"/>
</dbReference>
<evidence type="ECO:0000256" key="6">
    <source>
        <dbReference type="ARBA" id="ARBA00023315"/>
    </source>
</evidence>
<dbReference type="GO" id="GO:0005524">
    <property type="term" value="F:ATP binding"/>
    <property type="evidence" value="ECO:0007669"/>
    <property type="project" value="UniProtKB-KW"/>
</dbReference>
<keyword evidence="4" id="KW-0547">Nucleotide-binding</keyword>
<feature type="domain" description="N-acetyltransferase" evidence="9">
    <location>
        <begin position="410"/>
        <end position="524"/>
    </location>
</feature>
<dbReference type="EMBL" id="GL349498">
    <property type="protein sequence ID" value="KNC55266.1"/>
    <property type="molecule type" value="Genomic_DNA"/>
</dbReference>
<evidence type="ECO:0000256" key="4">
    <source>
        <dbReference type="ARBA" id="ARBA00022741"/>
    </source>
</evidence>
<gene>
    <name evidence="10" type="ORF">AMSG_10903</name>
</gene>
<keyword evidence="3" id="KW-0819">tRNA processing</keyword>
<dbReference type="Gene3D" id="3.40.50.300">
    <property type="entry name" value="P-loop containing nucleotide triphosphate hydrolases"/>
    <property type="match status" value="1"/>
</dbReference>
<dbReference type="GO" id="GO:0000049">
    <property type="term" value="F:tRNA binding"/>
    <property type="evidence" value="ECO:0007669"/>
    <property type="project" value="TreeGrafter"/>
</dbReference>
<evidence type="ECO:0000313" key="10">
    <source>
        <dbReference type="EMBL" id="KNC55266.1"/>
    </source>
</evidence>
<dbReference type="GO" id="GO:0005730">
    <property type="term" value="C:nucleolus"/>
    <property type="evidence" value="ECO:0007669"/>
    <property type="project" value="UniProtKB-SubCell"/>
</dbReference>
<evidence type="ECO:0000256" key="1">
    <source>
        <dbReference type="ARBA" id="ARBA00004604"/>
    </source>
</evidence>
<organism evidence="10 11">
    <name type="scientific">Thecamonas trahens ATCC 50062</name>
    <dbReference type="NCBI Taxonomy" id="461836"/>
    <lineage>
        <taxon>Eukaryota</taxon>
        <taxon>Apusozoa</taxon>
        <taxon>Apusomonadida</taxon>
        <taxon>Apusomonadidae</taxon>
        <taxon>Thecamonas</taxon>
    </lineage>
</organism>
<accession>A0A0L0DT97</accession>
<dbReference type="Proteomes" id="UP000054408">
    <property type="component" value="Unassembled WGS sequence"/>
</dbReference>
<dbReference type="Gene3D" id="3.40.50.11040">
    <property type="match status" value="1"/>
</dbReference>
<keyword evidence="2" id="KW-0808">Transferase</keyword>
<evidence type="ECO:0000259" key="8">
    <source>
        <dbReference type="Pfam" id="PF08351"/>
    </source>
</evidence>
<dbReference type="AlphaFoldDB" id="A0A0L0DT97"/>
<evidence type="ECO:0000259" key="7">
    <source>
        <dbReference type="Pfam" id="PF05127"/>
    </source>
</evidence>
<keyword evidence="11" id="KW-1185">Reference proteome</keyword>
<dbReference type="eggNOG" id="KOG2036">
    <property type="taxonomic scope" value="Eukaryota"/>
</dbReference>
<evidence type="ECO:0000256" key="3">
    <source>
        <dbReference type="ARBA" id="ARBA00022694"/>
    </source>
</evidence>
<evidence type="ECO:0000256" key="2">
    <source>
        <dbReference type="ARBA" id="ARBA00022679"/>
    </source>
</evidence>
<dbReference type="Gene3D" id="3.40.630.30">
    <property type="match status" value="1"/>
</dbReference>
<dbReference type="PANTHER" id="PTHR10925">
    <property type="entry name" value="N-ACETYLTRANSFERASE 10"/>
    <property type="match status" value="1"/>
</dbReference>
<reference evidence="10 11" key="1">
    <citation type="submission" date="2010-05" db="EMBL/GenBank/DDBJ databases">
        <title>The Genome Sequence of Thecamonas trahens ATCC 50062.</title>
        <authorList>
            <consortium name="The Broad Institute Genome Sequencing Platform"/>
            <person name="Russ C."/>
            <person name="Cuomo C."/>
            <person name="Shea T."/>
            <person name="Young S.K."/>
            <person name="Zeng Q."/>
            <person name="Koehrsen M."/>
            <person name="Haas B."/>
            <person name="Borodovsky M."/>
            <person name="Guigo R."/>
            <person name="Alvarado L."/>
            <person name="Berlin A."/>
            <person name="Bochicchio J."/>
            <person name="Borenstein D."/>
            <person name="Chapman S."/>
            <person name="Chen Z."/>
            <person name="Freedman E."/>
            <person name="Gellesch M."/>
            <person name="Goldberg J."/>
            <person name="Griggs A."/>
            <person name="Gujja S."/>
            <person name="Heilman E."/>
            <person name="Heiman D."/>
            <person name="Hepburn T."/>
            <person name="Howarth C."/>
            <person name="Jen D."/>
            <person name="Larson L."/>
            <person name="Mehta T."/>
            <person name="Park D."/>
            <person name="Pearson M."/>
            <person name="Roberts A."/>
            <person name="Saif S."/>
            <person name="Shenoy N."/>
            <person name="Sisk P."/>
            <person name="Stolte C."/>
            <person name="Sykes S."/>
            <person name="Thomson T."/>
            <person name="Walk T."/>
            <person name="White J."/>
            <person name="Yandava C."/>
            <person name="Burger G."/>
            <person name="Gray M.W."/>
            <person name="Holland P.W.H."/>
            <person name="King N."/>
            <person name="Lang F.B.F."/>
            <person name="Roger A.J."/>
            <person name="Ruiz-Trillo I."/>
            <person name="Lander E."/>
            <person name="Nusbaum C."/>
        </authorList>
    </citation>
    <scope>NUCLEOTIDE SEQUENCE [LARGE SCALE GENOMIC DNA]</scope>
    <source>
        <strain evidence="10 11">ATCC 50062</strain>
    </source>
</reference>
<dbReference type="InterPro" id="IPR000182">
    <property type="entry name" value="GNAT_dom"/>
</dbReference>
<dbReference type="PANTHER" id="PTHR10925:SF5">
    <property type="entry name" value="RNA CYTIDINE ACETYLTRANSFERASE"/>
    <property type="match status" value="1"/>
</dbReference>
<dbReference type="GO" id="GO:0008033">
    <property type="term" value="P:tRNA processing"/>
    <property type="evidence" value="ECO:0007669"/>
    <property type="project" value="UniProtKB-KW"/>
</dbReference>
<keyword evidence="10" id="KW-0346">Stress response</keyword>
<dbReference type="GO" id="GO:1990883">
    <property type="term" value="F:18S rRNA cytidine N-acetyltransferase activity"/>
    <property type="evidence" value="ECO:0007669"/>
    <property type="project" value="TreeGrafter"/>
</dbReference>
<keyword evidence="6" id="KW-0012">Acyltransferase</keyword>
<dbReference type="GeneID" id="25569010"/>
<dbReference type="GO" id="GO:1904812">
    <property type="term" value="P:rRNA acetylation involved in maturation of SSU-rRNA"/>
    <property type="evidence" value="ECO:0007669"/>
    <property type="project" value="TreeGrafter"/>
</dbReference>
<dbReference type="InterPro" id="IPR013562">
    <property type="entry name" value="TmcA/NAT10_N"/>
</dbReference>
<comment type="subcellular location">
    <subcellularLocation>
        <location evidence="1">Nucleus</location>
        <location evidence="1">Nucleolus</location>
    </subcellularLocation>
</comment>
<dbReference type="InterPro" id="IPR027417">
    <property type="entry name" value="P-loop_NTPase"/>
</dbReference>
<dbReference type="RefSeq" id="XP_013753089.1">
    <property type="nucleotide sequence ID" value="XM_013897635.1"/>
</dbReference>
<sequence length="725" mass="76476">MAAVAAADVRTGVDERAADENDVGTSVLWVTEAEAAADEMAMLEAMGARTTTVCKVKKVKHQLGMTFAVVVLHAHASLAPNALGVVQGLVLAGGLLVLRLPPRTRHIRTDSLFASPSRTTRVPTGAARLAGNSSPFARRFERLLARHAAAVPRVFVEVDGEVGGEALEELVASIPTTITLKGSSEQREVVAALSEALVSGATGVRLVVADRGRGKSAALGLALRAASEHGLSLAEVMVVGAGSDREHSEIAKFGPAELLLSEPEAMYKAASAEAATAVRAYVIDEAAQVPVSVLKALVKVHGQRALLIFATTVHGYEGTGRGFVIRFADWLSSSAYTGEVEKHTLKAPIRWDAGDSMEAFFNELLGLKVEPAAIGEADAGAILDDVNGMLEYAVLSHDELADNDSLLDEVFGLLVGAHYRTTPDDLWRLLDAPNMETHVLRERSGERRVVAVNVVAREGGFPVENAKAIARGKMNLRGHVLVDIMAKHLGCRAAPSLVLVRSVRTAVVEVLRRGGLATLLIEKVHSVHADADAFGTLFGATAGLVAFRHGLGYHAIRLSATRGVRAGEPSIAMMRAMSPEGEAVLAHLRKLFGFGLSKVLSLASVSLARPVAKMLLADAPTSERLEPDLLHEVVAEVYAHGAAVDESVMAALAQWLSDYAASVDAALARGVIKPNERALLTARVLDGLDLGDAAAVAGMKHGGAAAKSLRQVFRRLVEAVREESG</sequence>
<dbReference type="InterPro" id="IPR007807">
    <property type="entry name" value="TcmA/NAT10_helicase"/>
</dbReference>
<protein>
    <submittedName>
        <fullName evidence="10">Small heat shock protein</fullName>
    </submittedName>
</protein>